<reference evidence="2 3" key="1">
    <citation type="submission" date="2021-05" db="EMBL/GenBank/DDBJ databases">
        <title>Genome Assembly of Synthetic Allotetraploid Brassica napus Reveals Homoeologous Exchanges between Subgenomes.</title>
        <authorList>
            <person name="Davis J.T."/>
        </authorList>
    </citation>
    <scope>NUCLEOTIDE SEQUENCE [LARGE SCALE GENOMIC DNA]</scope>
    <source>
        <strain evidence="3">cv. Da-Ae</strain>
        <tissue evidence="2">Seedling</tissue>
    </source>
</reference>
<comment type="caution">
    <text evidence="2">The sequence shown here is derived from an EMBL/GenBank/DDBJ whole genome shotgun (WGS) entry which is preliminary data.</text>
</comment>
<gene>
    <name evidence="2" type="ORF">HID58_066386</name>
</gene>
<accession>A0ABQ7ZG14</accession>
<evidence type="ECO:0000256" key="1">
    <source>
        <dbReference type="SAM" id="Coils"/>
    </source>
</evidence>
<proteinExistence type="predicted"/>
<keyword evidence="1" id="KW-0175">Coiled coil</keyword>
<name>A0ABQ7ZG14_BRANA</name>
<feature type="coiled-coil region" evidence="1">
    <location>
        <begin position="28"/>
        <end position="55"/>
    </location>
</feature>
<evidence type="ECO:0000313" key="2">
    <source>
        <dbReference type="EMBL" id="KAH0878992.1"/>
    </source>
</evidence>
<dbReference type="EMBL" id="JAGKQM010000015">
    <property type="protein sequence ID" value="KAH0878992.1"/>
    <property type="molecule type" value="Genomic_DNA"/>
</dbReference>
<dbReference type="Proteomes" id="UP000824890">
    <property type="component" value="Unassembled WGS sequence"/>
</dbReference>
<organism evidence="2 3">
    <name type="scientific">Brassica napus</name>
    <name type="common">Rape</name>
    <dbReference type="NCBI Taxonomy" id="3708"/>
    <lineage>
        <taxon>Eukaryota</taxon>
        <taxon>Viridiplantae</taxon>
        <taxon>Streptophyta</taxon>
        <taxon>Embryophyta</taxon>
        <taxon>Tracheophyta</taxon>
        <taxon>Spermatophyta</taxon>
        <taxon>Magnoliopsida</taxon>
        <taxon>eudicotyledons</taxon>
        <taxon>Gunneridae</taxon>
        <taxon>Pentapetalae</taxon>
        <taxon>rosids</taxon>
        <taxon>malvids</taxon>
        <taxon>Brassicales</taxon>
        <taxon>Brassicaceae</taxon>
        <taxon>Brassiceae</taxon>
        <taxon>Brassica</taxon>
    </lineage>
</organism>
<sequence>MAARSDEQMSLLLSSFDQIDELEHRTKCHVLKEELKRVNDEKRRKEHDLAADKEKI</sequence>
<keyword evidence="3" id="KW-1185">Reference proteome</keyword>
<protein>
    <submittedName>
        <fullName evidence="2">Uncharacterized protein</fullName>
    </submittedName>
</protein>
<evidence type="ECO:0000313" key="3">
    <source>
        <dbReference type="Proteomes" id="UP000824890"/>
    </source>
</evidence>